<dbReference type="OrthoDB" id="6227953at2"/>
<organism evidence="2 3">
    <name type="scientific">Shewanella livingstonensis</name>
    <dbReference type="NCBI Taxonomy" id="150120"/>
    <lineage>
        <taxon>Bacteria</taxon>
        <taxon>Pseudomonadati</taxon>
        <taxon>Pseudomonadota</taxon>
        <taxon>Gammaproteobacteria</taxon>
        <taxon>Alteromonadales</taxon>
        <taxon>Shewanellaceae</taxon>
        <taxon>Shewanella</taxon>
    </lineage>
</organism>
<reference evidence="3" key="1">
    <citation type="submission" date="2018-11" db="EMBL/GenBank/DDBJ databases">
        <title>Shewanella sp. M2.</title>
        <authorList>
            <person name="Hwang Y.J."/>
            <person name="Hwang C.Y."/>
        </authorList>
    </citation>
    <scope>NUCLEOTIDE SEQUENCE [LARGE SCALE GENOMIC DNA]</scope>
    <source>
        <strain evidence="3">LMG 19866</strain>
    </source>
</reference>
<evidence type="ECO:0000256" key="1">
    <source>
        <dbReference type="SAM" id="SignalP"/>
    </source>
</evidence>
<dbReference type="AlphaFoldDB" id="A0A3G8LVT9"/>
<gene>
    <name evidence="2" type="ORF">EGC82_08540</name>
</gene>
<protein>
    <submittedName>
        <fullName evidence="2">Uncharacterized protein</fullName>
    </submittedName>
</protein>
<name>A0A3G8LVT9_9GAMM</name>
<dbReference type="Pfam" id="PF20098">
    <property type="entry name" value="DUF6488"/>
    <property type="match status" value="1"/>
</dbReference>
<evidence type="ECO:0000313" key="2">
    <source>
        <dbReference type="EMBL" id="AZG72810.1"/>
    </source>
</evidence>
<keyword evidence="1" id="KW-0732">Signal</keyword>
<evidence type="ECO:0000313" key="3">
    <source>
        <dbReference type="Proteomes" id="UP000278035"/>
    </source>
</evidence>
<dbReference type="RefSeq" id="WP_124730379.1">
    <property type="nucleotide sequence ID" value="NZ_CBCSKC010000010.1"/>
</dbReference>
<dbReference type="InterPro" id="IPR045503">
    <property type="entry name" value="DUF6488"/>
</dbReference>
<feature type="chain" id="PRO_5017940485" evidence="1">
    <location>
        <begin position="22"/>
        <end position="111"/>
    </location>
</feature>
<dbReference type="KEGG" id="slj:EGC82_08540"/>
<dbReference type="Proteomes" id="UP000278035">
    <property type="component" value="Chromosome"/>
</dbReference>
<accession>A0A3G8LVT9</accession>
<sequence length="111" mass="12059">MRTLLFTMVLLSSLISSYSLAHSSHGHMNDNAAISVVIKSAKQMTFKDFGYAVGQLPVSWKNITIADVTVFSVTGGVYIVSATNAEDKKTLYFQIANDGEVMAVSESNTFK</sequence>
<keyword evidence="3" id="KW-1185">Reference proteome</keyword>
<proteinExistence type="predicted"/>
<feature type="signal peptide" evidence="1">
    <location>
        <begin position="1"/>
        <end position="21"/>
    </location>
</feature>
<dbReference type="EMBL" id="CP034015">
    <property type="protein sequence ID" value="AZG72810.1"/>
    <property type="molecule type" value="Genomic_DNA"/>
</dbReference>